<dbReference type="InterPro" id="IPR006061">
    <property type="entry name" value="SBP_1_CS"/>
</dbReference>
<dbReference type="PANTHER" id="PTHR43649:SF31">
    <property type="entry name" value="SN-GLYCEROL-3-PHOSPHATE-BINDING PERIPLASMIC PROTEIN UGPB"/>
    <property type="match status" value="1"/>
</dbReference>
<feature type="chain" id="PRO_5039202035" evidence="6">
    <location>
        <begin position="33"/>
        <end position="448"/>
    </location>
</feature>
<dbReference type="Pfam" id="PF01547">
    <property type="entry name" value="SBP_bac_1"/>
    <property type="match status" value="1"/>
</dbReference>
<evidence type="ECO:0000256" key="6">
    <source>
        <dbReference type="SAM" id="SignalP"/>
    </source>
</evidence>
<comment type="caution">
    <text evidence="7">The sequence shown here is derived from an EMBL/GenBank/DDBJ whole genome shotgun (WGS) entry which is preliminary data.</text>
</comment>
<dbReference type="EMBL" id="VDCQ01000055">
    <property type="protein sequence ID" value="TNJ62661.1"/>
    <property type="molecule type" value="Genomic_DNA"/>
</dbReference>
<name>A0A5C4T0T6_9BACL</name>
<dbReference type="OrthoDB" id="9798191at2"/>
<feature type="signal peptide" evidence="6">
    <location>
        <begin position="1"/>
        <end position="32"/>
    </location>
</feature>
<dbReference type="InterPro" id="IPR050490">
    <property type="entry name" value="Bact_solute-bd_prot1"/>
</dbReference>
<dbReference type="PANTHER" id="PTHR43649">
    <property type="entry name" value="ARABINOSE-BINDING PROTEIN-RELATED"/>
    <property type="match status" value="1"/>
</dbReference>
<evidence type="ECO:0000256" key="2">
    <source>
        <dbReference type="ARBA" id="ARBA00008520"/>
    </source>
</evidence>
<evidence type="ECO:0000256" key="5">
    <source>
        <dbReference type="ARBA" id="ARBA00022764"/>
    </source>
</evidence>
<dbReference type="Gene3D" id="3.40.190.10">
    <property type="entry name" value="Periplasmic binding protein-like II"/>
    <property type="match status" value="1"/>
</dbReference>
<keyword evidence="4 6" id="KW-0732">Signal</keyword>
<dbReference type="GO" id="GO:0055085">
    <property type="term" value="P:transmembrane transport"/>
    <property type="evidence" value="ECO:0007669"/>
    <property type="project" value="InterPro"/>
</dbReference>
<comment type="subcellular location">
    <subcellularLocation>
        <location evidence="1">Cell envelope</location>
    </subcellularLocation>
</comment>
<dbReference type="PROSITE" id="PS01037">
    <property type="entry name" value="SBP_BACTERIAL_1"/>
    <property type="match status" value="1"/>
</dbReference>
<evidence type="ECO:0000256" key="4">
    <source>
        <dbReference type="ARBA" id="ARBA00022729"/>
    </source>
</evidence>
<keyword evidence="3" id="KW-0813">Transport</keyword>
<reference evidence="7 8" key="1">
    <citation type="submission" date="2019-05" db="EMBL/GenBank/DDBJ databases">
        <title>We sequenced the genome of Paenibacillus hemerocallicola KCTC 33185 for further insight into its adaptation and study the phylogeny of Paenibacillus.</title>
        <authorList>
            <person name="Narsing Rao M.P."/>
        </authorList>
    </citation>
    <scope>NUCLEOTIDE SEQUENCE [LARGE SCALE GENOMIC DNA]</scope>
    <source>
        <strain evidence="7 8">KCTC 33185</strain>
    </source>
</reference>
<dbReference type="AlphaFoldDB" id="A0A5C4T0T6"/>
<evidence type="ECO:0000313" key="7">
    <source>
        <dbReference type="EMBL" id="TNJ62661.1"/>
    </source>
</evidence>
<dbReference type="Proteomes" id="UP000307943">
    <property type="component" value="Unassembled WGS sequence"/>
</dbReference>
<evidence type="ECO:0000313" key="8">
    <source>
        <dbReference type="Proteomes" id="UP000307943"/>
    </source>
</evidence>
<protein>
    <submittedName>
        <fullName evidence="7">Extracellular solute-binding protein</fullName>
    </submittedName>
</protein>
<evidence type="ECO:0000256" key="3">
    <source>
        <dbReference type="ARBA" id="ARBA00022448"/>
    </source>
</evidence>
<evidence type="ECO:0000256" key="1">
    <source>
        <dbReference type="ARBA" id="ARBA00004196"/>
    </source>
</evidence>
<proteinExistence type="inferred from homology"/>
<organism evidence="7 8">
    <name type="scientific">Paenibacillus hemerocallicola</name>
    <dbReference type="NCBI Taxonomy" id="1172614"/>
    <lineage>
        <taxon>Bacteria</taxon>
        <taxon>Bacillati</taxon>
        <taxon>Bacillota</taxon>
        <taxon>Bacilli</taxon>
        <taxon>Bacillales</taxon>
        <taxon>Paenibacillaceae</taxon>
        <taxon>Paenibacillus</taxon>
    </lineage>
</organism>
<comment type="similarity">
    <text evidence="2">Belongs to the bacterial solute-binding protein 1 family.</text>
</comment>
<dbReference type="InterPro" id="IPR006059">
    <property type="entry name" value="SBP"/>
</dbReference>
<keyword evidence="5" id="KW-0574">Periplasm</keyword>
<accession>A0A5C4T0T6</accession>
<dbReference type="SUPFAM" id="SSF53850">
    <property type="entry name" value="Periplasmic binding protein-like II"/>
    <property type="match status" value="1"/>
</dbReference>
<keyword evidence="8" id="KW-1185">Reference proteome</keyword>
<gene>
    <name evidence="7" type="ORF">FE784_29475</name>
</gene>
<dbReference type="PROSITE" id="PS51257">
    <property type="entry name" value="PROKAR_LIPOPROTEIN"/>
    <property type="match status" value="1"/>
</dbReference>
<sequence length="448" mass="49943">MKEARRMLSKKTTFSLLSVCLMLTACSGKDSASAPGNEGKSGDAASDARTIVDTPTTLTLTQPGLSEEQFNIRYGAQLRTAFPKYTFQYISTTGTNFGDLIATNPQLDLLFTSASGMPTYLTSYKLENSINDLIAKNKYDLNRLQATPIDMQKKLSDGQVYGFPINIGTLVFLYNKDLFDKFGTAYPADNMTWDEVYELARKMTRTDGGVAYKGLMFAWEHIVGWNQLSALYFNTSTNKAQLTNNDQIKRVFENAARIWSIPGNEPPNNAYSLGGMRDWFLKDQTVAMYMDADGLIKMTADALKNWDLAKYPVFPDKKGVGPSPNPTFASITKLSKNRDAAFQVLNYLTSNEYQEWAARNLGYMPSLRDAQPIMEHFGKDIPSFAGKNSKALVFDSYADMQQASPYYGLGVIEMSKAINEHLKGKDVNTVLREANERADKAVAEQLAR</sequence>
<dbReference type="GO" id="GO:0030313">
    <property type="term" value="C:cell envelope"/>
    <property type="evidence" value="ECO:0007669"/>
    <property type="project" value="UniProtKB-SubCell"/>
</dbReference>